<feature type="compositionally biased region" description="Acidic residues" evidence="2">
    <location>
        <begin position="92"/>
        <end position="104"/>
    </location>
</feature>
<feature type="coiled-coil region" evidence="1">
    <location>
        <begin position="117"/>
        <end position="151"/>
    </location>
</feature>
<gene>
    <name evidence="3" type="ORF">Fot_33958</name>
</gene>
<dbReference type="PANTHER" id="PTHR43939">
    <property type="entry name" value="COILED-COIL DOMAIN-CONTAINING PROTEIN 158"/>
    <property type="match status" value="1"/>
</dbReference>
<dbReference type="AlphaFoldDB" id="A0ABD1TCA5"/>
<feature type="coiled-coil region" evidence="1">
    <location>
        <begin position="313"/>
        <end position="379"/>
    </location>
</feature>
<feature type="coiled-coil region" evidence="1">
    <location>
        <begin position="691"/>
        <end position="767"/>
    </location>
</feature>
<feature type="region of interest" description="Disordered" evidence="2">
    <location>
        <begin position="1"/>
        <end position="71"/>
    </location>
</feature>
<sequence>MLANHGREGSSPVEDGGKDEFFPVGPVEGAAESDDDSVNQVDHGDPTNGAALHSIQNDPNDSSAAEDGGREDMFVDCPDEMETSETLQSFEDHDEVQDTQFEESDNGIKVGKLMAEIQQLRDMLAEKDRFAQEFEEERAAFTRELAHLCHQVKALNKQRSLLSENGLRLVDRPHQMEVGVWEENTLVSSTSLHETISECSNFFGNALNECSQTEGKIRELHSTLHRKDQEIDLLNAKVSEYNRYLSETNQLRGCLAGIVSDLNVQDEVEVIVIARNKLLELKRNEEYLYQNLRHLKVENGKLVEHIDKQKVTVENANAEIGRLSALFEQEKTKCANTKEKLNLAVTRGKSLVQHRDSLKQLLAEKTNQLENCLIELQEKSSALEASEQCKDLLATSENLAASLRESLAQKDTVLQKCGEILSEADVMEELQSIDFVQKFKWLVDERKTLKAISMEYHRLKDALSLFDFPETVLSSELDARIRWLLDSFYLSKEEAVKLQHEIAQTKEAASSEIDRLITSLSASTQEKSNLQAELEDLRYKNEMLEKLQHEVAEAKEAANIEIGHLTTSLLAETEEKNYLYVELENLRQKFERVIQKEYQVSLEKDRMVSMLIEAFGIAKDDQEEVCKEQFDGTIIIDKCLAKMKEEISHLESSQVGVEIFENIQTLLYIRDQELRLYELIVGEDVLDRTKVDLLLNELETVTQECNALKDENSVLLENLELLEGKNSLLREKLSMAVKKGKGIFQERENLKGALGENNIEIDKLKTELQQKVFTLDECHDKISKLSLDVERIPKLEADLVATKERGDELEQMLAECNSMLQRLMESIDGIIPPANLAFEEHVGKVKWLAGYLSEM</sequence>
<protein>
    <submittedName>
        <fullName evidence="3">Uncharacterized protein</fullName>
    </submittedName>
</protein>
<accession>A0ABD1TCA5</accession>
<feature type="compositionally biased region" description="Polar residues" evidence="2">
    <location>
        <begin position="54"/>
        <end position="63"/>
    </location>
</feature>
<keyword evidence="4" id="KW-1185">Reference proteome</keyword>
<dbReference type="PANTHER" id="PTHR43939:SF68">
    <property type="entry name" value="CENTROSOMAL PROTEIN OF 290 KDA-LIKE"/>
    <property type="match status" value="1"/>
</dbReference>
<dbReference type="EMBL" id="JBFOLJ010000009">
    <property type="protein sequence ID" value="KAL2510311.1"/>
    <property type="molecule type" value="Genomic_DNA"/>
</dbReference>
<organism evidence="3 4">
    <name type="scientific">Forsythia ovata</name>
    <dbReference type="NCBI Taxonomy" id="205694"/>
    <lineage>
        <taxon>Eukaryota</taxon>
        <taxon>Viridiplantae</taxon>
        <taxon>Streptophyta</taxon>
        <taxon>Embryophyta</taxon>
        <taxon>Tracheophyta</taxon>
        <taxon>Spermatophyta</taxon>
        <taxon>Magnoliopsida</taxon>
        <taxon>eudicotyledons</taxon>
        <taxon>Gunneridae</taxon>
        <taxon>Pentapetalae</taxon>
        <taxon>asterids</taxon>
        <taxon>lamiids</taxon>
        <taxon>Lamiales</taxon>
        <taxon>Oleaceae</taxon>
        <taxon>Forsythieae</taxon>
        <taxon>Forsythia</taxon>
    </lineage>
</organism>
<evidence type="ECO:0000256" key="1">
    <source>
        <dbReference type="SAM" id="Coils"/>
    </source>
</evidence>
<name>A0ABD1TCA5_9LAMI</name>
<keyword evidence="1" id="KW-0175">Coiled coil</keyword>
<evidence type="ECO:0000256" key="2">
    <source>
        <dbReference type="SAM" id="MobiDB-lite"/>
    </source>
</evidence>
<evidence type="ECO:0000313" key="4">
    <source>
        <dbReference type="Proteomes" id="UP001604277"/>
    </source>
</evidence>
<comment type="caution">
    <text evidence="3">The sequence shown here is derived from an EMBL/GenBank/DDBJ whole genome shotgun (WGS) entry which is preliminary data.</text>
</comment>
<evidence type="ECO:0000313" key="3">
    <source>
        <dbReference type="EMBL" id="KAL2510311.1"/>
    </source>
</evidence>
<reference evidence="4" key="1">
    <citation type="submission" date="2024-07" db="EMBL/GenBank/DDBJ databases">
        <title>Two chromosome-level genome assemblies of Korean endemic species Abeliophyllum distichum and Forsythia ovata (Oleaceae).</title>
        <authorList>
            <person name="Jang H."/>
        </authorList>
    </citation>
    <scope>NUCLEOTIDE SEQUENCE [LARGE SCALE GENOMIC DNA]</scope>
</reference>
<feature type="region of interest" description="Disordered" evidence="2">
    <location>
        <begin position="84"/>
        <end position="104"/>
    </location>
</feature>
<dbReference type="Proteomes" id="UP001604277">
    <property type="component" value="Unassembled WGS sequence"/>
</dbReference>
<proteinExistence type="predicted"/>
<feature type="coiled-coil region" evidence="1">
    <location>
        <begin position="513"/>
        <end position="557"/>
    </location>
</feature>